<proteinExistence type="predicted"/>
<evidence type="ECO:0000313" key="4">
    <source>
        <dbReference type="EMBL" id="KAG2937232.1"/>
    </source>
</evidence>
<dbReference type="AlphaFoldDB" id="A0A8T1G1P8"/>
<dbReference type="Proteomes" id="UP000760860">
    <property type="component" value="Unassembled WGS sequence"/>
</dbReference>
<dbReference type="EMBL" id="RCMG01000019">
    <property type="protein sequence ID" value="KAG2867853.1"/>
    <property type="molecule type" value="Genomic_DNA"/>
</dbReference>
<organism evidence="5 7">
    <name type="scientific">Phytophthora cactorum</name>
    <dbReference type="NCBI Taxonomy" id="29920"/>
    <lineage>
        <taxon>Eukaryota</taxon>
        <taxon>Sar</taxon>
        <taxon>Stramenopiles</taxon>
        <taxon>Oomycota</taxon>
        <taxon>Peronosporomycetes</taxon>
        <taxon>Peronosporales</taxon>
        <taxon>Peronosporaceae</taxon>
        <taxon>Phytophthora</taxon>
    </lineage>
</organism>
<reference evidence="5" key="1">
    <citation type="submission" date="2018-10" db="EMBL/GenBank/DDBJ databases">
        <title>Effector identification in a new, highly contiguous assembly of the strawberry crown rot pathogen Phytophthora cactorum.</title>
        <authorList>
            <person name="Armitage A.D."/>
            <person name="Nellist C.F."/>
            <person name="Bates H."/>
            <person name="Vickerstaff R.J."/>
            <person name="Harrison R.J."/>
        </authorList>
    </citation>
    <scope>NUCLEOTIDE SEQUENCE</scope>
    <source>
        <strain evidence="2">15-7</strain>
        <strain evidence="3">4032</strain>
        <strain evidence="4">4040</strain>
        <strain evidence="5">P415</strain>
        <strain evidence="6">P421</strain>
    </source>
</reference>
<dbReference type="Proteomes" id="UP000736787">
    <property type="component" value="Unassembled WGS sequence"/>
</dbReference>
<dbReference type="EMBL" id="RCML01000318">
    <property type="protein sequence ID" value="KAG2981051.1"/>
    <property type="molecule type" value="Genomic_DNA"/>
</dbReference>
<evidence type="ECO:0000256" key="1">
    <source>
        <dbReference type="SAM" id="MobiDB-lite"/>
    </source>
</evidence>
<protein>
    <submittedName>
        <fullName evidence="5">Uncharacterized protein</fullName>
    </submittedName>
</protein>
<feature type="region of interest" description="Disordered" evidence="1">
    <location>
        <begin position="1"/>
        <end position="78"/>
    </location>
</feature>
<evidence type="ECO:0000313" key="5">
    <source>
        <dbReference type="EMBL" id="KAG2981051.1"/>
    </source>
</evidence>
<comment type="caution">
    <text evidence="5">The sequence shown here is derived from an EMBL/GenBank/DDBJ whole genome shotgun (WGS) entry which is preliminary data.</text>
</comment>
<dbReference type="Proteomes" id="UP000735874">
    <property type="component" value="Unassembled WGS sequence"/>
</dbReference>
<evidence type="ECO:0000313" key="6">
    <source>
        <dbReference type="EMBL" id="KAG3223047.1"/>
    </source>
</evidence>
<evidence type="ECO:0000313" key="3">
    <source>
        <dbReference type="EMBL" id="KAG2935942.1"/>
    </source>
</evidence>
<sequence length="228" mass="25964">MQRRPNMRAATREREAREADERRTETLEKAPLSPAVPPRTGATTATTPTELRTTRDVETAKNTAEPAVTSLGTVTATDTEPMRAKLTVTRKTVLVPAAPIDERTKNTVPKPKGKRRQEENFYGRQVGQPEKEDQDEQHDSGPGMTPRSRRLLHPMELTTMWHMQRDRRCSSLMSRLRLREDDGWFYRRRSGRSCLRRCTGRSRQDICADPTPTDELPSCFGGQDCTVK</sequence>
<feature type="compositionally biased region" description="Basic and acidic residues" evidence="1">
    <location>
        <begin position="10"/>
        <end position="28"/>
    </location>
</feature>
<gene>
    <name evidence="2" type="ORF">PC113_g1648</name>
    <name evidence="3" type="ORF">PC115_g4770</name>
    <name evidence="4" type="ORF">PC117_g11783</name>
    <name evidence="5" type="ORF">PC118_g10844</name>
    <name evidence="6" type="ORF">PC129_g6273</name>
</gene>
<dbReference type="EMBL" id="RCMK01000311">
    <property type="protein sequence ID" value="KAG2937232.1"/>
    <property type="molecule type" value="Genomic_DNA"/>
</dbReference>
<dbReference type="Proteomes" id="UP000697107">
    <property type="component" value="Unassembled WGS sequence"/>
</dbReference>
<dbReference type="EMBL" id="RCMI01000093">
    <property type="protein sequence ID" value="KAG2935942.1"/>
    <property type="molecule type" value="Genomic_DNA"/>
</dbReference>
<dbReference type="EMBL" id="RCMV01000159">
    <property type="protein sequence ID" value="KAG3223047.1"/>
    <property type="molecule type" value="Genomic_DNA"/>
</dbReference>
<evidence type="ECO:0000313" key="7">
    <source>
        <dbReference type="Proteomes" id="UP000697107"/>
    </source>
</evidence>
<feature type="compositionally biased region" description="Low complexity" evidence="1">
    <location>
        <begin position="38"/>
        <end position="51"/>
    </location>
</feature>
<feature type="region of interest" description="Disordered" evidence="1">
    <location>
        <begin position="97"/>
        <end position="151"/>
    </location>
</feature>
<dbReference type="Proteomes" id="UP000774804">
    <property type="component" value="Unassembled WGS sequence"/>
</dbReference>
<dbReference type="VEuPathDB" id="FungiDB:PC110_g8665"/>
<name>A0A8T1G1P8_9STRA</name>
<accession>A0A8T1G1P8</accession>
<evidence type="ECO:0000313" key="2">
    <source>
        <dbReference type="EMBL" id="KAG2867853.1"/>
    </source>
</evidence>